<accession>A0A2G1W7L7</accession>
<evidence type="ECO:0000313" key="1">
    <source>
        <dbReference type="EMBL" id="PHQ35032.1"/>
    </source>
</evidence>
<dbReference type="EMBL" id="NIZW01000008">
    <property type="protein sequence ID" value="PHQ35032.1"/>
    <property type="molecule type" value="Genomic_DNA"/>
</dbReference>
<organism evidence="1 2">
    <name type="scientific">Rhodopirellula bahusiensis</name>
    <dbReference type="NCBI Taxonomy" id="2014065"/>
    <lineage>
        <taxon>Bacteria</taxon>
        <taxon>Pseudomonadati</taxon>
        <taxon>Planctomycetota</taxon>
        <taxon>Planctomycetia</taxon>
        <taxon>Pirellulales</taxon>
        <taxon>Pirellulaceae</taxon>
        <taxon>Rhodopirellula</taxon>
    </lineage>
</organism>
<comment type="caution">
    <text evidence="1">The sequence shown here is derived from an EMBL/GenBank/DDBJ whole genome shotgun (WGS) entry which is preliminary data.</text>
</comment>
<evidence type="ECO:0000313" key="2">
    <source>
        <dbReference type="Proteomes" id="UP000225740"/>
    </source>
</evidence>
<dbReference type="AlphaFoldDB" id="A0A2G1W7L7"/>
<reference evidence="1 2" key="1">
    <citation type="submission" date="2017-06" db="EMBL/GenBank/DDBJ databases">
        <title>Description of Rhodopirellula bahusiensis sp. nov.</title>
        <authorList>
            <person name="Kizina J."/>
            <person name="Harder J."/>
        </authorList>
    </citation>
    <scope>NUCLEOTIDE SEQUENCE [LARGE SCALE GENOMIC DNA]</scope>
    <source>
        <strain evidence="1 2">SWK21</strain>
    </source>
</reference>
<protein>
    <submittedName>
        <fullName evidence="1">Uncharacterized protein</fullName>
    </submittedName>
</protein>
<sequence>MDPNWETIRTKWPTYGIDQQDEFLVDASACCFAGEGEHEFAVYSFGRYTRRAMIDATATYPLCLQFGLHFPSFTSGEERRLDICERDSLVTRLDWSNQCN</sequence>
<dbReference type="GeneID" id="90608760"/>
<gene>
    <name evidence="1" type="ORF">CEE69_11415</name>
</gene>
<keyword evidence="2" id="KW-1185">Reference proteome</keyword>
<proteinExistence type="predicted"/>
<name>A0A2G1W7L7_9BACT</name>
<dbReference type="RefSeq" id="WP_099260804.1">
    <property type="nucleotide sequence ID" value="NZ_NIZW01000008.1"/>
</dbReference>
<dbReference type="Proteomes" id="UP000225740">
    <property type="component" value="Unassembled WGS sequence"/>
</dbReference>